<gene>
    <name evidence="2" type="ORF">CISIN_1g029643mg</name>
</gene>
<dbReference type="AlphaFoldDB" id="A0A067D7J2"/>
<protein>
    <submittedName>
        <fullName evidence="2">Uncharacterized protein</fullName>
    </submittedName>
</protein>
<sequence length="190" mass="20813">MLCKHLRLGRPSGNDSSFGQPCISRSSSASRNWTPDDKLVSSGQFSILRCCSITGEDEDAGEEEEEASSSSSNRRCNFSQFSISSLFRDAGSLRLAMNVRESQSLIYNLSSCELFSIISSGKDFKAVLLLIRRERRFLGKKLISGNKTRRTQLSSIDTSSGEASKCSPGSIKVLHDLSCSELPITKVSNI</sequence>
<feature type="region of interest" description="Disordered" evidence="1">
    <location>
        <begin position="11"/>
        <end position="35"/>
    </location>
</feature>
<evidence type="ECO:0000313" key="3">
    <source>
        <dbReference type="Proteomes" id="UP000027120"/>
    </source>
</evidence>
<evidence type="ECO:0000256" key="1">
    <source>
        <dbReference type="SAM" id="MobiDB-lite"/>
    </source>
</evidence>
<keyword evidence="3" id="KW-1185">Reference proteome</keyword>
<name>A0A067D7J2_CITSI</name>
<feature type="compositionally biased region" description="Polar residues" evidence="1">
    <location>
        <begin position="13"/>
        <end position="33"/>
    </location>
</feature>
<dbReference type="Proteomes" id="UP000027120">
    <property type="component" value="Unassembled WGS sequence"/>
</dbReference>
<organism evidence="2 3">
    <name type="scientific">Citrus sinensis</name>
    <name type="common">Sweet orange</name>
    <name type="synonym">Citrus aurantium var. sinensis</name>
    <dbReference type="NCBI Taxonomy" id="2711"/>
    <lineage>
        <taxon>Eukaryota</taxon>
        <taxon>Viridiplantae</taxon>
        <taxon>Streptophyta</taxon>
        <taxon>Embryophyta</taxon>
        <taxon>Tracheophyta</taxon>
        <taxon>Spermatophyta</taxon>
        <taxon>Magnoliopsida</taxon>
        <taxon>eudicotyledons</taxon>
        <taxon>Gunneridae</taxon>
        <taxon>Pentapetalae</taxon>
        <taxon>rosids</taxon>
        <taxon>malvids</taxon>
        <taxon>Sapindales</taxon>
        <taxon>Rutaceae</taxon>
        <taxon>Aurantioideae</taxon>
        <taxon>Citrus</taxon>
    </lineage>
</organism>
<evidence type="ECO:0000313" key="2">
    <source>
        <dbReference type="EMBL" id="KDO37520.1"/>
    </source>
</evidence>
<dbReference type="EMBL" id="KK790420">
    <property type="protein sequence ID" value="KDO37520.1"/>
    <property type="molecule type" value="Genomic_DNA"/>
</dbReference>
<accession>A0A067D7J2</accession>
<proteinExistence type="predicted"/>
<reference evidence="2 3" key="1">
    <citation type="submission" date="2014-04" db="EMBL/GenBank/DDBJ databases">
        <authorList>
            <consortium name="International Citrus Genome Consortium"/>
            <person name="Gmitter F."/>
            <person name="Chen C."/>
            <person name="Farmerie W."/>
            <person name="Harkins T."/>
            <person name="Desany B."/>
            <person name="Mohiuddin M."/>
            <person name="Kodira C."/>
            <person name="Borodovsky M."/>
            <person name="Lomsadze A."/>
            <person name="Burns P."/>
            <person name="Jenkins J."/>
            <person name="Prochnik S."/>
            <person name="Shu S."/>
            <person name="Chapman J."/>
            <person name="Pitluck S."/>
            <person name="Schmutz J."/>
            <person name="Rokhsar D."/>
        </authorList>
    </citation>
    <scope>NUCLEOTIDE SEQUENCE</scope>
</reference>